<name>L1N9J4_9BACT</name>
<protein>
    <submittedName>
        <fullName evidence="1">Uncharacterized protein</fullName>
    </submittedName>
</protein>
<proteinExistence type="predicted"/>
<accession>L1N9J4</accession>
<evidence type="ECO:0000313" key="1">
    <source>
        <dbReference type="EMBL" id="EKX99846.1"/>
    </source>
</evidence>
<sequence>MKYPYRIRGIGNLPSSHPSSLFLLPSSKKYPSTFSLFYLQIAQIRDKK</sequence>
<comment type="caution">
    <text evidence="1">The sequence shown here is derived from an EMBL/GenBank/DDBJ whole genome shotgun (WGS) entry which is preliminary data.</text>
</comment>
<evidence type="ECO:0000313" key="2">
    <source>
        <dbReference type="Proteomes" id="UP000010433"/>
    </source>
</evidence>
<keyword evidence="2" id="KW-1185">Reference proteome</keyword>
<reference evidence="1 2" key="1">
    <citation type="submission" date="2012-05" db="EMBL/GenBank/DDBJ databases">
        <authorList>
            <person name="Weinstock G."/>
            <person name="Sodergren E."/>
            <person name="Lobos E.A."/>
            <person name="Fulton L."/>
            <person name="Fulton R."/>
            <person name="Courtney L."/>
            <person name="Fronick C."/>
            <person name="O'Laughlin M."/>
            <person name="Godfrey J."/>
            <person name="Wilson R.M."/>
            <person name="Miner T."/>
            <person name="Farmer C."/>
            <person name="Delehaunty K."/>
            <person name="Cordes M."/>
            <person name="Minx P."/>
            <person name="Tomlinson C."/>
            <person name="Chen J."/>
            <person name="Wollam A."/>
            <person name="Pepin K.H."/>
            <person name="Bhonagiri V."/>
            <person name="Zhang X."/>
            <person name="Suruliraj S."/>
            <person name="Warren W."/>
            <person name="Mitreva M."/>
            <person name="Mardis E.R."/>
            <person name="Wilson R.K."/>
        </authorList>
    </citation>
    <scope>NUCLEOTIDE SEQUENCE [LARGE SCALE GENOMIC DNA]</scope>
    <source>
        <strain evidence="1 2">F0055</strain>
    </source>
</reference>
<organism evidence="1 2">
    <name type="scientific">Hoylesella saccharolytica F0055</name>
    <dbReference type="NCBI Taxonomy" id="1127699"/>
    <lineage>
        <taxon>Bacteria</taxon>
        <taxon>Pseudomonadati</taxon>
        <taxon>Bacteroidota</taxon>
        <taxon>Bacteroidia</taxon>
        <taxon>Bacteroidales</taxon>
        <taxon>Prevotellaceae</taxon>
        <taxon>Hoylesella</taxon>
    </lineage>
</organism>
<dbReference type="STRING" id="1127699.HMPREF9151_01486"/>
<dbReference type="AlphaFoldDB" id="L1N9J4"/>
<dbReference type="Proteomes" id="UP000010433">
    <property type="component" value="Unassembled WGS sequence"/>
</dbReference>
<dbReference type="EMBL" id="AMEP01000095">
    <property type="protein sequence ID" value="EKX99846.1"/>
    <property type="molecule type" value="Genomic_DNA"/>
</dbReference>
<dbReference type="HOGENOM" id="CLU_3156397_0_0_10"/>
<gene>
    <name evidence="1" type="ORF">HMPREF9151_01486</name>
</gene>